<feature type="transmembrane region" description="Helical" evidence="7">
    <location>
        <begin position="241"/>
        <end position="266"/>
    </location>
</feature>
<dbReference type="PANTHER" id="PTHR30250:SF10">
    <property type="entry name" value="LIPOPOLYSACCHARIDE BIOSYNTHESIS PROTEIN WZXC"/>
    <property type="match status" value="1"/>
</dbReference>
<protein>
    <submittedName>
        <fullName evidence="8">Membrane protein involved in the export of O-antigen and teichoic acid</fullName>
    </submittedName>
</protein>
<dbReference type="GO" id="GO:0005886">
    <property type="term" value="C:plasma membrane"/>
    <property type="evidence" value="ECO:0007669"/>
    <property type="project" value="UniProtKB-SubCell"/>
</dbReference>
<dbReference type="InterPro" id="IPR050833">
    <property type="entry name" value="Poly_Biosynth_Transport"/>
</dbReference>
<feature type="transmembrane region" description="Helical" evidence="7">
    <location>
        <begin position="78"/>
        <end position="104"/>
    </location>
</feature>
<evidence type="ECO:0000256" key="5">
    <source>
        <dbReference type="ARBA" id="ARBA00022989"/>
    </source>
</evidence>
<dbReference type="OrthoDB" id="9770347at2"/>
<keyword evidence="9" id="KW-1185">Reference proteome</keyword>
<feature type="transmembrane region" description="Helical" evidence="7">
    <location>
        <begin position="42"/>
        <end position="66"/>
    </location>
</feature>
<keyword evidence="6 7" id="KW-0472">Membrane</keyword>
<comment type="similarity">
    <text evidence="2">Belongs to the polysaccharide synthase family.</text>
</comment>
<gene>
    <name evidence="8" type="ORF">SAMN05421580_105215</name>
</gene>
<keyword evidence="4 7" id="KW-0812">Transmembrane</keyword>
<feature type="transmembrane region" description="Helical" evidence="7">
    <location>
        <begin position="287"/>
        <end position="311"/>
    </location>
</feature>
<organism evidence="8 9">
    <name type="scientific">Rhodobacter aestuarii</name>
    <dbReference type="NCBI Taxonomy" id="453582"/>
    <lineage>
        <taxon>Bacteria</taxon>
        <taxon>Pseudomonadati</taxon>
        <taxon>Pseudomonadota</taxon>
        <taxon>Alphaproteobacteria</taxon>
        <taxon>Rhodobacterales</taxon>
        <taxon>Rhodobacter group</taxon>
        <taxon>Rhodobacter</taxon>
    </lineage>
</organism>
<feature type="transmembrane region" description="Helical" evidence="7">
    <location>
        <begin position="317"/>
        <end position="338"/>
    </location>
</feature>
<dbReference type="CDD" id="cd13127">
    <property type="entry name" value="MATE_tuaB_like"/>
    <property type="match status" value="1"/>
</dbReference>
<feature type="transmembrane region" description="Helical" evidence="7">
    <location>
        <begin position="446"/>
        <end position="467"/>
    </location>
</feature>
<dbReference type="RefSeq" id="WP_076484717.1">
    <property type="nucleotide sequence ID" value="NZ_FTOG01000005.1"/>
</dbReference>
<feature type="transmembrane region" description="Helical" evidence="7">
    <location>
        <begin position="413"/>
        <end position="434"/>
    </location>
</feature>
<evidence type="ECO:0000256" key="7">
    <source>
        <dbReference type="SAM" id="Phobius"/>
    </source>
</evidence>
<evidence type="ECO:0000256" key="6">
    <source>
        <dbReference type="ARBA" id="ARBA00023136"/>
    </source>
</evidence>
<keyword evidence="5 7" id="KW-1133">Transmembrane helix</keyword>
<dbReference type="STRING" id="453582.SAMN05421580_105215"/>
<proteinExistence type="inferred from homology"/>
<dbReference type="Proteomes" id="UP000186221">
    <property type="component" value="Unassembled WGS sequence"/>
</dbReference>
<evidence type="ECO:0000256" key="2">
    <source>
        <dbReference type="ARBA" id="ARBA00007430"/>
    </source>
</evidence>
<evidence type="ECO:0000256" key="1">
    <source>
        <dbReference type="ARBA" id="ARBA00004651"/>
    </source>
</evidence>
<evidence type="ECO:0000313" key="8">
    <source>
        <dbReference type="EMBL" id="SIS82901.1"/>
    </source>
</evidence>
<feature type="transmembrane region" description="Helical" evidence="7">
    <location>
        <begin position="202"/>
        <end position="221"/>
    </location>
</feature>
<dbReference type="PANTHER" id="PTHR30250">
    <property type="entry name" value="PST FAMILY PREDICTED COLANIC ACID TRANSPORTER"/>
    <property type="match status" value="1"/>
</dbReference>
<feature type="transmembrane region" description="Helical" evidence="7">
    <location>
        <begin position="12"/>
        <end position="36"/>
    </location>
</feature>
<comment type="subcellular location">
    <subcellularLocation>
        <location evidence="1">Cell membrane</location>
        <topology evidence="1">Multi-pass membrane protein</topology>
    </subcellularLocation>
</comment>
<feature type="transmembrane region" description="Helical" evidence="7">
    <location>
        <begin position="384"/>
        <end position="401"/>
    </location>
</feature>
<evidence type="ECO:0000256" key="3">
    <source>
        <dbReference type="ARBA" id="ARBA00022475"/>
    </source>
</evidence>
<accession>A0A1N7MAA3</accession>
<dbReference type="Pfam" id="PF13440">
    <property type="entry name" value="Polysacc_synt_3"/>
    <property type="match status" value="1"/>
</dbReference>
<evidence type="ECO:0000256" key="4">
    <source>
        <dbReference type="ARBA" id="ARBA00022692"/>
    </source>
</evidence>
<reference evidence="9" key="1">
    <citation type="submission" date="2017-01" db="EMBL/GenBank/DDBJ databases">
        <authorList>
            <person name="Varghese N."/>
            <person name="Submissions S."/>
        </authorList>
    </citation>
    <scope>NUCLEOTIDE SEQUENCE [LARGE SCALE GENOMIC DNA]</scope>
    <source>
        <strain evidence="9">DSM 19945</strain>
    </source>
</reference>
<dbReference type="AlphaFoldDB" id="A0A1N7MAA3"/>
<evidence type="ECO:0000313" key="9">
    <source>
        <dbReference type="Proteomes" id="UP000186221"/>
    </source>
</evidence>
<name>A0A1N7MAA3_9RHOB</name>
<feature type="transmembrane region" description="Helical" evidence="7">
    <location>
        <begin position="359"/>
        <end position="378"/>
    </location>
</feature>
<keyword evidence="3" id="KW-1003">Cell membrane</keyword>
<dbReference type="EMBL" id="FTOG01000005">
    <property type="protein sequence ID" value="SIS82901.1"/>
    <property type="molecule type" value="Genomic_DNA"/>
</dbReference>
<sequence>MLKHKVARGAAHLGLFQLVGKVLDVVSVVVLARILVPEDFGVVALASSAMLIAAAVTELSAIDVLVQRKEIDEADVDAAFTLNILRGSLVLLAIIALALPLAWIYNDMRVAHAIMVLASVPFLNSLQSPALVHTLRQVNYGPTARIMLYGKLGGNILSITLALIWPSFWALVIGLVATSAISTVWSYRLCPYWPRIRFAGTKSILGFAGWVTASRIVFTLNQQGDRFFVGYILGKALLGQYTMGSVISSMATYALATPAMRPIFAAMSRLEGDSERMRRAYLQSQQALMLLILPIGIGLATVATEIVPLLLGNGWDMVVLAIWWLSPVIALQMMSIPVQALSMANGKPRLLTLRETIALALRLPATLIAAWGFGFLGALVARSLTGLAVIVMNLFIARSMIQVGVMRQIFGCWRSLVSAAVMAAAVVLLGQAFAAPPVFAMQILRLAGLIIAGLTLYGGVHLGFWILAGRPDGAEAFVLGMLRRRGKD</sequence>